<reference evidence="3" key="1">
    <citation type="journal article" date="2010" name="Genome Biol.">
        <title>Genome sequence of the necrotrophic plant pathogen Pythium ultimum reveals original pathogenicity mechanisms and effector repertoire.</title>
        <authorList>
            <person name="Levesque C.A."/>
            <person name="Brouwer H."/>
            <person name="Cano L."/>
            <person name="Hamilton J.P."/>
            <person name="Holt C."/>
            <person name="Huitema E."/>
            <person name="Raffaele S."/>
            <person name="Robideau G.P."/>
            <person name="Thines M."/>
            <person name="Win J."/>
            <person name="Zerillo M.M."/>
            <person name="Beakes G.W."/>
            <person name="Boore J.L."/>
            <person name="Busam D."/>
            <person name="Dumas B."/>
            <person name="Ferriera S."/>
            <person name="Fuerstenberg S.I."/>
            <person name="Gachon C.M."/>
            <person name="Gaulin E."/>
            <person name="Govers F."/>
            <person name="Grenville-Briggs L."/>
            <person name="Horner N."/>
            <person name="Hostetler J."/>
            <person name="Jiang R.H."/>
            <person name="Johnson J."/>
            <person name="Krajaejun T."/>
            <person name="Lin H."/>
            <person name="Meijer H.J."/>
            <person name="Moore B."/>
            <person name="Morris P."/>
            <person name="Phuntmart V."/>
            <person name="Puiu D."/>
            <person name="Shetty J."/>
            <person name="Stajich J.E."/>
            <person name="Tripathy S."/>
            <person name="Wawra S."/>
            <person name="van West P."/>
            <person name="Whitty B.R."/>
            <person name="Coutinho P.M."/>
            <person name="Henrissat B."/>
            <person name="Martin F."/>
            <person name="Thomas P.D."/>
            <person name="Tyler B.M."/>
            <person name="De Vries R.P."/>
            <person name="Kamoun S."/>
            <person name="Yandell M."/>
            <person name="Tisserat N."/>
            <person name="Buell C.R."/>
        </authorList>
    </citation>
    <scope>NUCLEOTIDE SEQUENCE</scope>
    <source>
        <strain evidence="3">DAOM:BR144</strain>
    </source>
</reference>
<dbReference type="OMA" id="KENDYWM"/>
<protein>
    <recommendedName>
        <fullName evidence="1">Mitochondrial splicing suppressor 51-like C-terminal domain-containing protein</fullName>
    </recommendedName>
</protein>
<dbReference type="eggNOG" id="ENOG502RZZH">
    <property type="taxonomic scope" value="Eukaryota"/>
</dbReference>
<evidence type="ECO:0000313" key="2">
    <source>
        <dbReference type="EnsemblProtists" id="PYU1_T003969"/>
    </source>
</evidence>
<dbReference type="AlphaFoldDB" id="K3WG78"/>
<dbReference type="EMBL" id="GL376567">
    <property type="status" value="NOT_ANNOTATED_CDS"/>
    <property type="molecule type" value="Genomic_DNA"/>
</dbReference>
<dbReference type="Proteomes" id="UP000019132">
    <property type="component" value="Unassembled WGS sequence"/>
</dbReference>
<dbReference type="InterPro" id="IPR046824">
    <property type="entry name" value="Mss51-like_C"/>
</dbReference>
<name>K3WG78_GLOUD</name>
<dbReference type="Pfam" id="PF20179">
    <property type="entry name" value="MSS51_C"/>
    <property type="match status" value="1"/>
</dbReference>
<organism evidence="2 3">
    <name type="scientific">Globisporangium ultimum (strain ATCC 200006 / CBS 805.95 / DAOM BR144)</name>
    <name type="common">Pythium ultimum</name>
    <dbReference type="NCBI Taxonomy" id="431595"/>
    <lineage>
        <taxon>Eukaryota</taxon>
        <taxon>Sar</taxon>
        <taxon>Stramenopiles</taxon>
        <taxon>Oomycota</taxon>
        <taxon>Peronosporomycetes</taxon>
        <taxon>Pythiales</taxon>
        <taxon>Pythiaceae</taxon>
        <taxon>Globisporangium</taxon>
    </lineage>
</organism>
<dbReference type="PANTHER" id="PTHR28069:SF2">
    <property type="entry name" value="GH20023P"/>
    <property type="match status" value="1"/>
</dbReference>
<sequence length="259" mass="28636">MEAIAQSARETRSNTLIECIKRLHEHHPSAMQSGLDADGSSVSASACSSSNDSVLTIHLVGADHREGNTGAETCVIFDTFFRALAEEGRFATLQLVLVGPNIARLLHQSSYSRPWTSALEGENMNIVAANAAEPSTCQIEISYFVGSFDDYFLDKALYLPPDLAVCFNAGIWGYDEWLPSLRLLLHTIKTPLLVTSYNENEAMDDEDVLDTLAPPQWFWRAEKNPHGSLRHRATNNNFGSVLKENDYWMCLGPEAAVAQ</sequence>
<dbReference type="EnsemblProtists" id="PYU1_T003969">
    <property type="protein sequence ID" value="PYU1_T003969"/>
    <property type="gene ID" value="PYU1_G003959"/>
</dbReference>
<dbReference type="InParanoid" id="K3WG78"/>
<dbReference type="VEuPathDB" id="FungiDB:PYU1_G003959"/>
<feature type="domain" description="Mitochondrial splicing suppressor 51-like C-terminal" evidence="1">
    <location>
        <begin position="45"/>
        <end position="233"/>
    </location>
</feature>
<keyword evidence="3" id="KW-1185">Reference proteome</keyword>
<dbReference type="PANTHER" id="PTHR28069">
    <property type="entry name" value="GH20023P"/>
    <property type="match status" value="1"/>
</dbReference>
<dbReference type="HOGENOM" id="CLU_1252817_0_0_1"/>
<reference evidence="2" key="3">
    <citation type="submission" date="2015-02" db="UniProtKB">
        <authorList>
            <consortium name="EnsemblProtists"/>
        </authorList>
    </citation>
    <scope>IDENTIFICATION</scope>
    <source>
        <strain evidence="2">DAOM BR144</strain>
    </source>
</reference>
<proteinExistence type="predicted"/>
<accession>K3WG78</accession>
<evidence type="ECO:0000313" key="3">
    <source>
        <dbReference type="Proteomes" id="UP000019132"/>
    </source>
</evidence>
<reference evidence="3" key="2">
    <citation type="submission" date="2010-04" db="EMBL/GenBank/DDBJ databases">
        <authorList>
            <person name="Buell R."/>
            <person name="Hamilton J."/>
            <person name="Hostetler J."/>
        </authorList>
    </citation>
    <scope>NUCLEOTIDE SEQUENCE [LARGE SCALE GENOMIC DNA]</scope>
    <source>
        <strain evidence="3">DAOM:BR144</strain>
    </source>
</reference>
<evidence type="ECO:0000259" key="1">
    <source>
        <dbReference type="Pfam" id="PF20179"/>
    </source>
</evidence>